<dbReference type="Proteomes" id="UP000010290">
    <property type="component" value="Chromosome"/>
</dbReference>
<comment type="caution">
    <text evidence="2">The sequence shown here is derived from an EMBL/GenBank/DDBJ whole genome shotgun (WGS) entry which is preliminary data.</text>
</comment>
<dbReference type="EMBL" id="AKKN01000007">
    <property type="protein sequence ID" value="EKT58583.1"/>
    <property type="molecule type" value="Genomic_DNA"/>
</dbReference>
<dbReference type="SMART" id="SM00530">
    <property type="entry name" value="HTH_XRE"/>
    <property type="match status" value="1"/>
</dbReference>
<dbReference type="InterPro" id="IPR001387">
    <property type="entry name" value="Cro/C1-type_HTH"/>
</dbReference>
<dbReference type="PATRIC" id="fig|1141660.3.peg.1543"/>
<organism evidence="2 3">
    <name type="scientific">Providencia sneebia DSM 19967</name>
    <dbReference type="NCBI Taxonomy" id="1141660"/>
    <lineage>
        <taxon>Bacteria</taxon>
        <taxon>Pseudomonadati</taxon>
        <taxon>Pseudomonadota</taxon>
        <taxon>Gammaproteobacteria</taxon>
        <taxon>Enterobacterales</taxon>
        <taxon>Morganellaceae</taxon>
        <taxon>Providencia</taxon>
    </lineage>
</organism>
<name>K8WD66_9GAMM</name>
<dbReference type="OrthoDB" id="9805309at2"/>
<protein>
    <submittedName>
        <fullName evidence="2">Transcriptional regulator</fullName>
    </submittedName>
</protein>
<feature type="domain" description="HTH cro/C1-type" evidence="1">
    <location>
        <begin position="7"/>
        <end position="62"/>
    </location>
</feature>
<dbReference type="GO" id="GO:0003677">
    <property type="term" value="F:DNA binding"/>
    <property type="evidence" value="ECO:0007669"/>
    <property type="project" value="InterPro"/>
</dbReference>
<dbReference type="PROSITE" id="PS50943">
    <property type="entry name" value="HTH_CROC1"/>
    <property type="match status" value="1"/>
</dbReference>
<evidence type="ECO:0000259" key="1">
    <source>
        <dbReference type="PROSITE" id="PS50943"/>
    </source>
</evidence>
<dbReference type="Pfam" id="PF13443">
    <property type="entry name" value="HTH_26"/>
    <property type="match status" value="1"/>
</dbReference>
<dbReference type="Gene3D" id="1.10.260.40">
    <property type="entry name" value="lambda repressor-like DNA-binding domains"/>
    <property type="match status" value="1"/>
</dbReference>
<dbReference type="PANTHER" id="PTHR37301">
    <property type="entry name" value="DNA-BINDING PROTEIN-RELATED"/>
    <property type="match status" value="1"/>
</dbReference>
<dbReference type="SUPFAM" id="SSF47413">
    <property type="entry name" value="lambda repressor-like DNA-binding domains"/>
    <property type="match status" value="1"/>
</dbReference>
<evidence type="ECO:0000313" key="3">
    <source>
        <dbReference type="Proteomes" id="UP000010290"/>
    </source>
</evidence>
<dbReference type="CDD" id="cd00093">
    <property type="entry name" value="HTH_XRE"/>
    <property type="match status" value="1"/>
</dbReference>
<proteinExistence type="predicted"/>
<evidence type="ECO:0000313" key="2">
    <source>
        <dbReference type="EMBL" id="EKT58583.1"/>
    </source>
</evidence>
<accession>K8WD66</accession>
<keyword evidence="3" id="KW-1185">Reference proteome</keyword>
<dbReference type="RefSeq" id="WP_008915377.1">
    <property type="nucleotide sequence ID" value="NZ_CM001773.1"/>
</dbReference>
<dbReference type="HOGENOM" id="CLU_066192_31_8_6"/>
<gene>
    <name evidence="2" type="ORF">OO7_07704</name>
</gene>
<dbReference type="AlphaFoldDB" id="K8WD66"/>
<sequence>MTIIITLDVLMAEKKIKSKDLALELGITEANLSLLKNGKIKGIKFSTLEKLCEVLNCQPGDIIKYN</sequence>
<dbReference type="PANTHER" id="PTHR37301:SF1">
    <property type="entry name" value="DNA-BINDING PROTEIN"/>
    <property type="match status" value="1"/>
</dbReference>
<dbReference type="InterPro" id="IPR010982">
    <property type="entry name" value="Lambda_DNA-bd_dom_sf"/>
</dbReference>
<reference evidence="2 3" key="1">
    <citation type="journal article" date="2012" name="BMC Genomics">
        <title>Comparative genomics of bacteria in the genus Providencia isolated from wild Drosophila melanogaster.</title>
        <authorList>
            <person name="Galac M.R."/>
            <person name="Lazzaro B.P."/>
        </authorList>
    </citation>
    <scope>NUCLEOTIDE SEQUENCE [LARGE SCALE GENOMIC DNA]</scope>
    <source>
        <strain evidence="2 3">DSM 19967</strain>
    </source>
</reference>